<dbReference type="GO" id="GO:0009024">
    <property type="term" value="F:tagatose-6-phosphate kinase activity"/>
    <property type="evidence" value="ECO:0007669"/>
    <property type="project" value="UniProtKB-EC"/>
</dbReference>
<evidence type="ECO:0000313" key="2">
    <source>
        <dbReference type="Proteomes" id="UP000255543"/>
    </source>
</evidence>
<dbReference type="Proteomes" id="UP000255543">
    <property type="component" value="Unassembled WGS sequence"/>
</dbReference>
<dbReference type="EC" id="2.7.1.144" evidence="1"/>
<dbReference type="EMBL" id="UGEB01000001">
    <property type="protein sequence ID" value="STK46872.1"/>
    <property type="molecule type" value="Genomic_DNA"/>
</dbReference>
<evidence type="ECO:0000313" key="1">
    <source>
        <dbReference type="EMBL" id="STK46872.1"/>
    </source>
</evidence>
<reference evidence="1 2" key="1">
    <citation type="submission" date="2018-06" db="EMBL/GenBank/DDBJ databases">
        <authorList>
            <consortium name="Pathogen Informatics"/>
            <person name="Doyle S."/>
        </authorList>
    </citation>
    <scope>NUCLEOTIDE SEQUENCE [LARGE SCALE GENOMIC DNA]</scope>
    <source>
        <strain evidence="1 2">NCTC8179</strain>
    </source>
</reference>
<keyword evidence="1" id="KW-0418">Kinase</keyword>
<gene>
    <name evidence="1" type="primary">gatZ_1</name>
    <name evidence="1" type="ORF">NCTC8179_00405</name>
</gene>
<name>A0A376ZGE1_ECOLX</name>
<keyword evidence="1" id="KW-0808">Transferase</keyword>
<organism evidence="1 2">
    <name type="scientific">Escherichia coli</name>
    <dbReference type="NCBI Taxonomy" id="562"/>
    <lineage>
        <taxon>Bacteria</taxon>
        <taxon>Pseudomonadati</taxon>
        <taxon>Pseudomonadota</taxon>
        <taxon>Gammaproteobacteria</taxon>
        <taxon>Enterobacterales</taxon>
        <taxon>Enterobacteriaceae</taxon>
        <taxon>Escherichia</taxon>
    </lineage>
</organism>
<sequence>MMVNLEGVDIPLGMISQYLPKHLNAFSPGNYQQYRIS</sequence>
<dbReference type="AlphaFoldDB" id="A0A376ZGE1"/>
<proteinExistence type="predicted"/>
<protein>
    <submittedName>
        <fullName evidence="1">Putative tagatose 6-phosphate kinase</fullName>
        <ecNumber evidence="1">2.7.1.144</ecNumber>
    </submittedName>
</protein>
<accession>A0A376ZGE1</accession>